<dbReference type="EMBL" id="CP015217">
    <property type="protein sequence ID" value="AOP33438.1"/>
    <property type="molecule type" value="Genomic_DNA"/>
</dbReference>
<name>A0A1D7UV55_9LEPT</name>
<evidence type="ECO:0000313" key="1">
    <source>
        <dbReference type="EMBL" id="AOP33438.1"/>
    </source>
</evidence>
<gene>
    <name evidence="1" type="ORF">A0128_06010</name>
</gene>
<accession>A0A1D7UV55</accession>
<reference evidence="1 2" key="1">
    <citation type="submission" date="2016-04" db="EMBL/GenBank/DDBJ databases">
        <title>Complete genome seqeunce of Leptospira alstonii serovar Room22.</title>
        <authorList>
            <person name="Nally J.E."/>
            <person name="Bayles D.O."/>
            <person name="Hurley D."/>
            <person name="Fanning S."/>
            <person name="McMahon B.J."/>
            <person name="Arent Z."/>
        </authorList>
    </citation>
    <scope>NUCLEOTIDE SEQUENCE [LARGE SCALE GENOMIC DNA]</scope>
    <source>
        <strain evidence="1 2">GWTS #1</strain>
    </source>
</reference>
<dbReference type="Proteomes" id="UP000094197">
    <property type="component" value="Chromosome 1"/>
</dbReference>
<protein>
    <submittedName>
        <fullName evidence="1">Uncharacterized protein</fullName>
    </submittedName>
</protein>
<proteinExistence type="predicted"/>
<organism evidence="1 2">
    <name type="scientific">Leptospira tipperaryensis</name>
    <dbReference type="NCBI Taxonomy" id="2564040"/>
    <lineage>
        <taxon>Bacteria</taxon>
        <taxon>Pseudomonadati</taxon>
        <taxon>Spirochaetota</taxon>
        <taxon>Spirochaetia</taxon>
        <taxon>Leptospirales</taxon>
        <taxon>Leptospiraceae</taxon>
        <taxon>Leptospira</taxon>
    </lineage>
</organism>
<evidence type="ECO:0000313" key="2">
    <source>
        <dbReference type="Proteomes" id="UP000094197"/>
    </source>
</evidence>
<keyword evidence="2" id="KW-1185">Reference proteome</keyword>
<dbReference type="KEGG" id="laj:A0128_06010"/>
<sequence>MRVGAITVDRRNSDEVEGAFVFLDIISAFWIEKVLPIVSARRSAEIGMDLCRSSYKRREETFCLQDYGFLI</sequence>
<dbReference type="AlphaFoldDB" id="A0A1D7UV55"/>